<dbReference type="AlphaFoldDB" id="A0A0N8GM14"/>
<dbReference type="Pfam" id="PF00535">
    <property type="entry name" value="Glycos_transf_2"/>
    <property type="match status" value="1"/>
</dbReference>
<dbReference type="Proteomes" id="UP000050430">
    <property type="component" value="Unassembled WGS sequence"/>
</dbReference>
<feature type="transmembrane region" description="Helical" evidence="4">
    <location>
        <begin position="289"/>
        <end position="309"/>
    </location>
</feature>
<comment type="caution">
    <text evidence="6">The sequence shown here is derived from an EMBL/GenBank/DDBJ whole genome shotgun (WGS) entry which is preliminary data.</text>
</comment>
<keyword evidence="4" id="KW-0812">Transmembrane</keyword>
<dbReference type="RefSeq" id="WP_062422995.1">
    <property type="nucleotide sequence ID" value="NZ_BBYA01000012.1"/>
</dbReference>
<gene>
    <name evidence="6" type="ORF">ADM99_01980</name>
</gene>
<dbReference type="GO" id="GO:0016757">
    <property type="term" value="F:glycosyltransferase activity"/>
    <property type="evidence" value="ECO:0007669"/>
    <property type="project" value="UniProtKB-KW"/>
</dbReference>
<protein>
    <submittedName>
        <fullName evidence="6">Glycosyl transferase</fullName>
    </submittedName>
</protein>
<proteinExistence type="inferred from homology"/>
<sequence length="399" mass="45743">MIVFFFWLSIFIIVYTYAGYPALLYLLGKACRKTKEYEDYEPSITLLIAAYNEEDFIRRKLDNSLNLDYPSEKLQILVVADGSTDKTAEIVQTYESRHVELCFQPQRQGKLAAIDRAMAFARGDIVLFSDANNIYEPGTLKSLVVPFSDPTVGGVSGAKHIIKDENTLGESEGLYWKYESFIKKQETRLGSCSGVSGEIFAIRRALYEPAPRHIINDDFYLAMRLLRRGYRIVYVPQARSFERTSYSKKDEIIRRKRINAGRYQALRYFRQIFPLKYPRLMWQVISHKVFRLLLPFAMIVAFLTNGLALVPGLSKGEPSILRLTFPFNWIIFSIQSLFYLLSVIGNISAGKQGKLVYLPTFLVNSNIASFQGFLQFIKGNETALWEKVKRADNGEQINA</sequence>
<keyword evidence="3 6" id="KW-0808">Transferase</keyword>
<keyword evidence="4" id="KW-1133">Transmembrane helix</keyword>
<name>A0A0N8GM14_9CHLR</name>
<keyword evidence="4" id="KW-0472">Membrane</keyword>
<dbReference type="InterPro" id="IPR029044">
    <property type="entry name" value="Nucleotide-diphossugar_trans"/>
</dbReference>
<organism evidence="6 7">
    <name type="scientific">Leptolinea tardivitalis</name>
    <dbReference type="NCBI Taxonomy" id="229920"/>
    <lineage>
        <taxon>Bacteria</taxon>
        <taxon>Bacillati</taxon>
        <taxon>Chloroflexota</taxon>
        <taxon>Anaerolineae</taxon>
        <taxon>Anaerolineales</taxon>
        <taxon>Anaerolineaceae</taxon>
        <taxon>Leptolinea</taxon>
    </lineage>
</organism>
<dbReference type="PATRIC" id="fig|229920.5.peg.3314"/>
<keyword evidence="7" id="KW-1185">Reference proteome</keyword>
<evidence type="ECO:0000256" key="1">
    <source>
        <dbReference type="ARBA" id="ARBA00006739"/>
    </source>
</evidence>
<evidence type="ECO:0000256" key="2">
    <source>
        <dbReference type="ARBA" id="ARBA00022676"/>
    </source>
</evidence>
<accession>A0A0N8GM14</accession>
<dbReference type="STRING" id="229920.ADM99_01980"/>
<feature type="domain" description="Glycosyltransferase 2-like" evidence="5">
    <location>
        <begin position="46"/>
        <end position="207"/>
    </location>
</feature>
<keyword evidence="2" id="KW-0328">Glycosyltransferase</keyword>
<reference evidence="6 7" key="1">
    <citation type="submission" date="2015-07" db="EMBL/GenBank/DDBJ databases">
        <title>Genome sequence of Leptolinea tardivitalis DSM 16556.</title>
        <authorList>
            <person name="Hemp J."/>
            <person name="Ward L.M."/>
            <person name="Pace L.A."/>
            <person name="Fischer W.W."/>
        </authorList>
    </citation>
    <scope>NUCLEOTIDE SEQUENCE [LARGE SCALE GENOMIC DNA]</scope>
    <source>
        <strain evidence="6 7">YMTK-2</strain>
    </source>
</reference>
<evidence type="ECO:0000259" key="5">
    <source>
        <dbReference type="Pfam" id="PF00535"/>
    </source>
</evidence>
<dbReference type="InterPro" id="IPR001173">
    <property type="entry name" value="Glyco_trans_2-like"/>
</dbReference>
<dbReference type="SUPFAM" id="SSF53448">
    <property type="entry name" value="Nucleotide-diphospho-sugar transferases"/>
    <property type="match status" value="1"/>
</dbReference>
<comment type="similarity">
    <text evidence="1">Belongs to the glycosyltransferase 2 family.</text>
</comment>
<dbReference type="EMBL" id="LGCK01000004">
    <property type="protein sequence ID" value="KPL74026.1"/>
    <property type="molecule type" value="Genomic_DNA"/>
</dbReference>
<dbReference type="OrthoDB" id="9766299at2"/>
<dbReference type="CDD" id="cd06439">
    <property type="entry name" value="CESA_like_1"/>
    <property type="match status" value="1"/>
</dbReference>
<dbReference type="PANTHER" id="PTHR43630">
    <property type="entry name" value="POLY-BETA-1,6-N-ACETYL-D-GLUCOSAMINE SYNTHASE"/>
    <property type="match status" value="1"/>
</dbReference>
<dbReference type="Gene3D" id="3.90.550.10">
    <property type="entry name" value="Spore Coat Polysaccharide Biosynthesis Protein SpsA, Chain A"/>
    <property type="match status" value="1"/>
</dbReference>
<dbReference type="PANTHER" id="PTHR43630:SF1">
    <property type="entry name" value="POLY-BETA-1,6-N-ACETYL-D-GLUCOSAMINE SYNTHASE"/>
    <property type="match status" value="1"/>
</dbReference>
<evidence type="ECO:0000256" key="3">
    <source>
        <dbReference type="ARBA" id="ARBA00022679"/>
    </source>
</evidence>
<evidence type="ECO:0000313" key="6">
    <source>
        <dbReference type="EMBL" id="KPL74026.1"/>
    </source>
</evidence>
<feature type="transmembrane region" description="Helical" evidence="4">
    <location>
        <begin position="329"/>
        <end position="349"/>
    </location>
</feature>
<evidence type="ECO:0000256" key="4">
    <source>
        <dbReference type="SAM" id="Phobius"/>
    </source>
</evidence>
<evidence type="ECO:0000313" key="7">
    <source>
        <dbReference type="Proteomes" id="UP000050430"/>
    </source>
</evidence>
<feature type="transmembrane region" description="Helical" evidence="4">
    <location>
        <begin position="6"/>
        <end position="27"/>
    </location>
</feature>